<organism evidence="1 2">
    <name type="scientific">Sporolactobacillus shoreicorticis</name>
    <dbReference type="NCBI Taxonomy" id="1923877"/>
    <lineage>
        <taxon>Bacteria</taxon>
        <taxon>Bacillati</taxon>
        <taxon>Bacillota</taxon>
        <taxon>Bacilli</taxon>
        <taxon>Bacillales</taxon>
        <taxon>Sporolactobacillaceae</taxon>
        <taxon>Sporolactobacillus</taxon>
    </lineage>
</organism>
<reference evidence="2" key="1">
    <citation type="journal article" date="2019" name="Int. J. Syst. Evol. Microbiol.">
        <title>The Global Catalogue of Microorganisms (GCM) 10K type strain sequencing project: providing services to taxonomists for standard genome sequencing and annotation.</title>
        <authorList>
            <consortium name="The Broad Institute Genomics Platform"/>
            <consortium name="The Broad Institute Genome Sequencing Center for Infectious Disease"/>
            <person name="Wu L."/>
            <person name="Ma J."/>
        </authorList>
    </citation>
    <scope>NUCLEOTIDE SEQUENCE [LARGE SCALE GENOMIC DNA]</scope>
    <source>
        <strain evidence="2">TISTR 2466</strain>
    </source>
</reference>
<keyword evidence="2" id="KW-1185">Reference proteome</keyword>
<dbReference type="Proteomes" id="UP001597399">
    <property type="component" value="Unassembled WGS sequence"/>
</dbReference>
<dbReference type="Gene3D" id="3.40.50.720">
    <property type="entry name" value="NAD(P)-binding Rossmann-like Domain"/>
    <property type="match status" value="1"/>
</dbReference>
<protein>
    <submittedName>
        <fullName evidence="1">Cyclodeaminase</fullName>
    </submittedName>
</protein>
<proteinExistence type="predicted"/>
<dbReference type="Pfam" id="PF02423">
    <property type="entry name" value="OCD_Mu_crystall"/>
    <property type="match status" value="1"/>
</dbReference>
<comment type="caution">
    <text evidence="1">The sequence shown here is derived from an EMBL/GenBank/DDBJ whole genome shotgun (WGS) entry which is preliminary data.</text>
</comment>
<dbReference type="NCBIfam" id="NF006141">
    <property type="entry name" value="PRK08291.1"/>
    <property type="match status" value="1"/>
</dbReference>
<name>A0ABW5S347_9BACL</name>
<dbReference type="RefSeq" id="WP_253057733.1">
    <property type="nucleotide sequence ID" value="NZ_JAMXWM010000001.1"/>
</dbReference>
<evidence type="ECO:0000313" key="1">
    <source>
        <dbReference type="EMBL" id="MFD2694176.1"/>
    </source>
</evidence>
<evidence type="ECO:0000313" key="2">
    <source>
        <dbReference type="Proteomes" id="UP001597399"/>
    </source>
</evidence>
<accession>A0ABW5S347</accession>
<dbReference type="PANTHER" id="PTHR13812:SF19">
    <property type="entry name" value="KETIMINE REDUCTASE MU-CRYSTALLIN"/>
    <property type="match status" value="1"/>
</dbReference>
<dbReference type="InterPro" id="IPR003462">
    <property type="entry name" value="ODC_Mu_crystall"/>
</dbReference>
<gene>
    <name evidence="1" type="ORF">ACFSUE_11135</name>
</gene>
<dbReference type="PIRSF" id="PIRSF001439">
    <property type="entry name" value="CryM"/>
    <property type="match status" value="1"/>
</dbReference>
<dbReference type="SUPFAM" id="SSF51735">
    <property type="entry name" value="NAD(P)-binding Rossmann-fold domains"/>
    <property type="match status" value="1"/>
</dbReference>
<dbReference type="PANTHER" id="PTHR13812">
    <property type="entry name" value="KETIMINE REDUCTASE MU-CRYSTALLIN"/>
    <property type="match status" value="1"/>
</dbReference>
<sequence>MHLYHEEAIRSCVALNRTVIQKVEDGFTQLDQGNAAMPPIMSIDIPENSGEVDIKSAYIKGLDTFAIKISSGFFNNKALGLPSLSGMMLLMSSVTGLPEAILMDNGYLTDVRTAAAGAIAADYLAKPHIDTAGVIGTGLQARLQMEALYLVRPYKKLLVYGRRKEAVDTYIAEMSANLGVAVESVPTPEQLVKQSEIVVTTTPAKAPIIKTEWLHKGLHITAMGADTGTKQEIDEKIFHHADLIVCDVIKQCKQCGELHHALEHGVLSLEDSRIIELGALTSGNVPGRENDDQITLCDLTGTGVQDTAIARYALQQLKAESKGNQTN</sequence>
<dbReference type="Gene3D" id="3.30.1780.10">
    <property type="entry name" value="ornithine cyclodeaminase, domain 1"/>
    <property type="match status" value="1"/>
</dbReference>
<dbReference type="InterPro" id="IPR036291">
    <property type="entry name" value="NAD(P)-bd_dom_sf"/>
</dbReference>
<dbReference type="InterPro" id="IPR023401">
    <property type="entry name" value="ODC_N"/>
</dbReference>
<dbReference type="EMBL" id="JBHUMQ010000026">
    <property type="protein sequence ID" value="MFD2694176.1"/>
    <property type="molecule type" value="Genomic_DNA"/>
</dbReference>